<organism evidence="2 3">
    <name type="scientific">Musa balbisiana</name>
    <name type="common">Banana</name>
    <dbReference type="NCBI Taxonomy" id="52838"/>
    <lineage>
        <taxon>Eukaryota</taxon>
        <taxon>Viridiplantae</taxon>
        <taxon>Streptophyta</taxon>
        <taxon>Embryophyta</taxon>
        <taxon>Tracheophyta</taxon>
        <taxon>Spermatophyta</taxon>
        <taxon>Magnoliopsida</taxon>
        <taxon>Liliopsida</taxon>
        <taxon>Zingiberales</taxon>
        <taxon>Musaceae</taxon>
        <taxon>Musa</taxon>
    </lineage>
</organism>
<proteinExistence type="predicted"/>
<reference evidence="2 3" key="1">
    <citation type="journal article" date="2019" name="Nat. Plants">
        <title>Genome sequencing of Musa balbisiana reveals subgenome evolution and function divergence in polyploid bananas.</title>
        <authorList>
            <person name="Yao X."/>
        </authorList>
    </citation>
    <scope>NUCLEOTIDE SEQUENCE [LARGE SCALE GENOMIC DNA]</scope>
    <source>
        <strain evidence="3">cv. DH-PKW</strain>
        <tissue evidence="2">Leaves</tissue>
    </source>
</reference>
<sequence>MPPGSTQAESSGPAGSPCAPVGRGGTGRNEPCRSAATSLGHRASSEPPRLAPGYLFPRA</sequence>
<evidence type="ECO:0000313" key="2">
    <source>
        <dbReference type="EMBL" id="THU62085.1"/>
    </source>
</evidence>
<dbReference type="EMBL" id="PYDT01000004">
    <property type="protein sequence ID" value="THU62085.1"/>
    <property type="molecule type" value="Genomic_DNA"/>
</dbReference>
<feature type="region of interest" description="Disordered" evidence="1">
    <location>
        <begin position="1"/>
        <end position="59"/>
    </location>
</feature>
<protein>
    <submittedName>
        <fullName evidence="2">Uncharacterized protein</fullName>
    </submittedName>
</protein>
<comment type="caution">
    <text evidence="2">The sequence shown here is derived from an EMBL/GenBank/DDBJ whole genome shotgun (WGS) entry which is preliminary data.</text>
</comment>
<keyword evidence="3" id="KW-1185">Reference proteome</keyword>
<evidence type="ECO:0000313" key="3">
    <source>
        <dbReference type="Proteomes" id="UP000317650"/>
    </source>
</evidence>
<feature type="compositionally biased region" description="Polar residues" evidence="1">
    <location>
        <begin position="1"/>
        <end position="10"/>
    </location>
</feature>
<dbReference type="Proteomes" id="UP000317650">
    <property type="component" value="Chromosome 1"/>
</dbReference>
<name>A0A4S8JJU7_MUSBA</name>
<evidence type="ECO:0000256" key="1">
    <source>
        <dbReference type="SAM" id="MobiDB-lite"/>
    </source>
</evidence>
<accession>A0A4S8JJU7</accession>
<dbReference type="AlphaFoldDB" id="A0A4S8JJU7"/>
<gene>
    <name evidence="2" type="ORF">C4D60_Mb01t01440</name>
</gene>